<proteinExistence type="predicted"/>
<reference evidence="3" key="1">
    <citation type="submission" date="2016-11" db="UniProtKB">
        <authorList>
            <consortium name="WormBaseParasite"/>
        </authorList>
    </citation>
    <scope>IDENTIFICATION</scope>
</reference>
<organism evidence="2 3">
    <name type="scientific">Macrostomum lignano</name>
    <dbReference type="NCBI Taxonomy" id="282301"/>
    <lineage>
        <taxon>Eukaryota</taxon>
        <taxon>Metazoa</taxon>
        <taxon>Spiralia</taxon>
        <taxon>Lophotrochozoa</taxon>
        <taxon>Platyhelminthes</taxon>
        <taxon>Rhabditophora</taxon>
        <taxon>Macrostomorpha</taxon>
        <taxon>Macrostomida</taxon>
        <taxon>Macrostomidae</taxon>
        <taxon>Macrostomum</taxon>
    </lineage>
</organism>
<keyword evidence="2" id="KW-1185">Reference proteome</keyword>
<sequence>NVRGLLPRSSGCRSQGSPGSCSWRRQTRSNRGRQQENQSNACYDDSVDDDTRRMKIPVSYCGEDAELCRSPTKEFIDAAEGSCKSSTTWDAQSIVSSHVGSNLLSKENDELLSVESEQQVDSYIECVLHNSATAAGGDDSLKIGK</sequence>
<feature type="compositionally biased region" description="Polar residues" evidence="1">
    <location>
        <begin position="11"/>
        <end position="24"/>
    </location>
</feature>
<protein>
    <submittedName>
        <fullName evidence="3">Ig-like domain-containing protein</fullName>
    </submittedName>
</protein>
<dbReference type="AlphaFoldDB" id="A0A1I8J132"/>
<dbReference type="Proteomes" id="UP000095280">
    <property type="component" value="Unplaced"/>
</dbReference>
<evidence type="ECO:0000313" key="2">
    <source>
        <dbReference type="Proteomes" id="UP000095280"/>
    </source>
</evidence>
<dbReference type="WBParaSite" id="maker-uti_cns_0045406-snap-gene-2.4-mRNA-1">
    <property type="protein sequence ID" value="maker-uti_cns_0045406-snap-gene-2.4-mRNA-1"/>
    <property type="gene ID" value="maker-uti_cns_0045406-snap-gene-2.4"/>
</dbReference>
<feature type="region of interest" description="Disordered" evidence="1">
    <location>
        <begin position="1"/>
        <end position="48"/>
    </location>
</feature>
<name>A0A1I8J132_9PLAT</name>
<evidence type="ECO:0000313" key="3">
    <source>
        <dbReference type="WBParaSite" id="maker-uti_cns_0045406-snap-gene-2.4-mRNA-1"/>
    </source>
</evidence>
<evidence type="ECO:0000256" key="1">
    <source>
        <dbReference type="SAM" id="MobiDB-lite"/>
    </source>
</evidence>
<accession>A0A1I8J132</accession>